<dbReference type="EMBL" id="CP011568">
    <property type="protein sequence ID" value="AKJ67319.1"/>
    <property type="molecule type" value="Genomic_DNA"/>
</dbReference>
<feature type="transmembrane region" description="Helical" evidence="6">
    <location>
        <begin position="712"/>
        <end position="733"/>
    </location>
</feature>
<dbReference type="AlphaFoldDB" id="A0A0G3EMT2"/>
<dbReference type="NCBIfam" id="TIGR03480">
    <property type="entry name" value="HpnN"/>
    <property type="match status" value="1"/>
</dbReference>
<dbReference type="Pfam" id="PF03176">
    <property type="entry name" value="MMPL"/>
    <property type="match status" value="1"/>
</dbReference>
<comment type="subcellular location">
    <subcellularLocation>
        <location evidence="1">Cell membrane</location>
        <topology evidence="1">Multi-pass membrane protein</topology>
    </subcellularLocation>
</comment>
<feature type="transmembrane region" description="Helical" evidence="6">
    <location>
        <begin position="804"/>
        <end position="824"/>
    </location>
</feature>
<reference evidence="9" key="1">
    <citation type="submission" date="2015-06" db="EMBL/GenBank/DDBJ databases">
        <authorList>
            <person name="Lim Y.L."/>
            <person name="Ee R."/>
            <person name="Yong D."/>
            <person name="How K.Y."/>
            <person name="Yin W.F."/>
            <person name="Chan K.G."/>
        </authorList>
    </citation>
    <scope>NUCLEOTIDE SEQUENCE [LARGE SCALE GENOMIC DNA]</scope>
    <source>
        <strain evidence="9">DSM 25325</strain>
    </source>
</reference>
<feature type="transmembrane region" description="Helical" evidence="6">
    <location>
        <begin position="836"/>
        <end position="855"/>
    </location>
</feature>
<feature type="transmembrane region" description="Helical" evidence="6">
    <location>
        <begin position="272"/>
        <end position="291"/>
    </location>
</feature>
<evidence type="ECO:0000256" key="6">
    <source>
        <dbReference type="SAM" id="Phobius"/>
    </source>
</evidence>
<organism evidence="8 9">
    <name type="scientific">Pandoraea thiooxydans</name>
    <dbReference type="NCBI Taxonomy" id="445709"/>
    <lineage>
        <taxon>Bacteria</taxon>
        <taxon>Pseudomonadati</taxon>
        <taxon>Pseudomonadota</taxon>
        <taxon>Betaproteobacteria</taxon>
        <taxon>Burkholderiales</taxon>
        <taxon>Burkholderiaceae</taxon>
        <taxon>Pandoraea</taxon>
    </lineage>
</organism>
<dbReference type="PANTHER" id="PTHR33406:SF13">
    <property type="entry name" value="MEMBRANE PROTEIN YDFJ"/>
    <property type="match status" value="1"/>
</dbReference>
<feature type="transmembrane region" description="Helical" evidence="6">
    <location>
        <begin position="772"/>
        <end position="792"/>
    </location>
</feature>
<evidence type="ECO:0000313" key="9">
    <source>
        <dbReference type="Proteomes" id="UP000036700"/>
    </source>
</evidence>
<accession>A0A0G3EMT2</accession>
<sequence>MLTSIIVRVVRFSTRHAYLVIAASLLLAAASCFYVASHFAINTDISGLIDSHTPWAQRDKAIDRAFPQRSDTTLAVIESPSAEFADRAAAELAAKLAGEPQFFRSVSRPGAGEFFARNALLFASRDDLASLSKKLLDAKPLLNRLAGDPTLTGLANLLSVTLQTPLLTGQVHLSDMAGLLSHSADTVDAVLAGRPAGLSWRTLVEPDAVPRSFVEVQPVLDYAALEAGAAASERIRATAEALQLRQRYGATVRLTGSQPLADEEFGSVAQGAVPNAIATLLAVLVVLWLAVRSGKMVIAVFITLLAGLAVTAALGLWMVGALNMISVAFAVLFVGIGVDFGIQFAVRYREERHRHGDLDMALASAGRSIAMPLSLAAAATAASFFSFLPTHYRGVAELGQIAGVGILCVAFPSSITLLPALIRVLGPVSERVAPGFRWLAPVDDFTQRHRRPLLFGTLALVLGGLPLLLHLRFDFNPLHLKDPHTESMATLLKLADSPQTGVNDVQVLAPSLAAADADAARLRRVPQVGQVVTLSSFVPQDQAEKLAEIQSVAAQLLPVLEQAPASPAPDEARVAALRVAASQLENAALDHPGPGAAQAQRLAAGLRKLAAADAAARDRAEHAIAGSLRLALADLRLALEPQPVTLASVPPALARQWLAADGRALVNISPKVAPGADPNNDAMLRAFSRAVLQAMPDAIGGPISILYSANTIIRAFIEAGILALVTITLLLWLALRNFGDVLRTLVPLLVSAAVTLEISVLIGLPLNFANIIALPLLLGVGVAFKIYYVIAWRAGGTHLLQSSLTQAVILSAATTAIAFGSLWLSHHPGTSSMGKLLALSLACTLIGAVFFQPVLMGKPRARR</sequence>
<dbReference type="PANTHER" id="PTHR33406">
    <property type="entry name" value="MEMBRANE PROTEIN MJ1562-RELATED"/>
    <property type="match status" value="1"/>
</dbReference>
<keyword evidence="5 6" id="KW-0472">Membrane</keyword>
<keyword evidence="2" id="KW-1003">Cell membrane</keyword>
<evidence type="ECO:0000256" key="1">
    <source>
        <dbReference type="ARBA" id="ARBA00004651"/>
    </source>
</evidence>
<dbReference type="STRING" id="445709.ABW99_02825"/>
<keyword evidence="4 6" id="KW-1133">Transmembrane helix</keyword>
<gene>
    <name evidence="8" type="ORF">ABW99_02825</name>
</gene>
<dbReference type="Gene3D" id="1.20.1640.10">
    <property type="entry name" value="Multidrug efflux transporter AcrB transmembrane domain"/>
    <property type="match status" value="2"/>
</dbReference>
<dbReference type="KEGG" id="ptx:ABW99_02825"/>
<dbReference type="InterPro" id="IPR017841">
    <property type="entry name" value="Hopanoid_biosynth_HpnN"/>
</dbReference>
<keyword evidence="3 6" id="KW-0812">Transmembrane</keyword>
<evidence type="ECO:0000256" key="4">
    <source>
        <dbReference type="ARBA" id="ARBA00022989"/>
    </source>
</evidence>
<evidence type="ECO:0000256" key="3">
    <source>
        <dbReference type="ARBA" id="ARBA00022692"/>
    </source>
</evidence>
<dbReference type="RefSeq" id="WP_047212855.1">
    <property type="nucleotide sequence ID" value="NZ_CP011568.3"/>
</dbReference>
<feature type="transmembrane region" description="Helical" evidence="6">
    <location>
        <begin position="745"/>
        <end position="766"/>
    </location>
</feature>
<dbReference type="InterPro" id="IPR004869">
    <property type="entry name" value="MMPL_dom"/>
</dbReference>
<feature type="domain" description="Membrane transport protein MMPL" evidence="7">
    <location>
        <begin position="226"/>
        <end position="438"/>
    </location>
</feature>
<proteinExistence type="predicted"/>
<feature type="transmembrane region" description="Helical" evidence="6">
    <location>
        <begin position="400"/>
        <end position="422"/>
    </location>
</feature>
<dbReference type="PATRIC" id="fig|445709.3.peg.612"/>
<dbReference type="Proteomes" id="UP000036700">
    <property type="component" value="Chromosome"/>
</dbReference>
<evidence type="ECO:0000313" key="8">
    <source>
        <dbReference type="EMBL" id="AKJ67319.1"/>
    </source>
</evidence>
<evidence type="ECO:0000256" key="2">
    <source>
        <dbReference type="ARBA" id="ARBA00022475"/>
    </source>
</evidence>
<protein>
    <submittedName>
        <fullName evidence="8">RND transporter</fullName>
    </submittedName>
</protein>
<evidence type="ECO:0000259" key="7">
    <source>
        <dbReference type="Pfam" id="PF03176"/>
    </source>
</evidence>
<evidence type="ECO:0000256" key="5">
    <source>
        <dbReference type="ARBA" id="ARBA00023136"/>
    </source>
</evidence>
<feature type="transmembrane region" description="Helical" evidence="6">
    <location>
        <begin position="369"/>
        <end position="388"/>
    </location>
</feature>
<keyword evidence="9" id="KW-1185">Reference proteome</keyword>
<dbReference type="InterPro" id="IPR050545">
    <property type="entry name" value="Mycobact_MmpL"/>
</dbReference>
<dbReference type="OrthoDB" id="7067407at2"/>
<feature type="transmembrane region" description="Helical" evidence="6">
    <location>
        <begin position="298"/>
        <end position="319"/>
    </location>
</feature>
<dbReference type="GO" id="GO:0005886">
    <property type="term" value="C:plasma membrane"/>
    <property type="evidence" value="ECO:0007669"/>
    <property type="project" value="UniProtKB-SubCell"/>
</dbReference>
<name>A0A0G3EMT2_9BURK</name>
<feature type="transmembrane region" description="Helical" evidence="6">
    <location>
        <begin position="325"/>
        <end position="348"/>
    </location>
</feature>
<feature type="transmembrane region" description="Helical" evidence="6">
    <location>
        <begin position="453"/>
        <end position="473"/>
    </location>
</feature>
<dbReference type="SUPFAM" id="SSF82866">
    <property type="entry name" value="Multidrug efflux transporter AcrB transmembrane domain"/>
    <property type="match status" value="2"/>
</dbReference>